<dbReference type="InterPro" id="IPR013103">
    <property type="entry name" value="RVT_2"/>
</dbReference>
<reference evidence="2" key="2">
    <citation type="journal article" date="2024" name="Plant">
        <title>Genomic evolution and insights into agronomic trait innovations of Sesamum species.</title>
        <authorList>
            <person name="Miao H."/>
            <person name="Wang L."/>
            <person name="Qu L."/>
            <person name="Liu H."/>
            <person name="Sun Y."/>
            <person name="Le M."/>
            <person name="Wang Q."/>
            <person name="Wei S."/>
            <person name="Zheng Y."/>
            <person name="Lin W."/>
            <person name="Duan Y."/>
            <person name="Cao H."/>
            <person name="Xiong S."/>
            <person name="Wang X."/>
            <person name="Wei L."/>
            <person name="Li C."/>
            <person name="Ma Q."/>
            <person name="Ju M."/>
            <person name="Zhao R."/>
            <person name="Li G."/>
            <person name="Mu C."/>
            <person name="Tian Q."/>
            <person name="Mei H."/>
            <person name="Zhang T."/>
            <person name="Gao T."/>
            <person name="Zhang H."/>
        </authorList>
    </citation>
    <scope>NUCLEOTIDE SEQUENCE</scope>
    <source>
        <strain evidence="2">G02</strain>
    </source>
</reference>
<dbReference type="PANTHER" id="PTHR11439:SF470">
    <property type="entry name" value="CYSTEINE-RICH RLK (RECEPTOR-LIKE PROTEIN KINASE) 8"/>
    <property type="match status" value="1"/>
</dbReference>
<dbReference type="Pfam" id="PF07727">
    <property type="entry name" value="RVT_2"/>
    <property type="match status" value="1"/>
</dbReference>
<evidence type="ECO:0000259" key="1">
    <source>
        <dbReference type="Pfam" id="PF07727"/>
    </source>
</evidence>
<protein>
    <submittedName>
        <fullName evidence="2">Retrovirus-related Pol polyprotein from transposon TNT 1-94</fullName>
    </submittedName>
</protein>
<organism evidence="2">
    <name type="scientific">Sesamum radiatum</name>
    <name type="common">Black benniseed</name>
    <dbReference type="NCBI Taxonomy" id="300843"/>
    <lineage>
        <taxon>Eukaryota</taxon>
        <taxon>Viridiplantae</taxon>
        <taxon>Streptophyta</taxon>
        <taxon>Embryophyta</taxon>
        <taxon>Tracheophyta</taxon>
        <taxon>Spermatophyta</taxon>
        <taxon>Magnoliopsida</taxon>
        <taxon>eudicotyledons</taxon>
        <taxon>Gunneridae</taxon>
        <taxon>Pentapetalae</taxon>
        <taxon>asterids</taxon>
        <taxon>lamiids</taxon>
        <taxon>Lamiales</taxon>
        <taxon>Pedaliaceae</taxon>
        <taxon>Sesamum</taxon>
    </lineage>
</organism>
<accession>A0AAW2U656</accession>
<dbReference type="InterPro" id="IPR043502">
    <property type="entry name" value="DNA/RNA_pol_sf"/>
</dbReference>
<gene>
    <name evidence="2" type="ORF">Sradi_1488300</name>
</gene>
<dbReference type="EMBL" id="JACGWJ010000006">
    <property type="protein sequence ID" value="KAL0412866.1"/>
    <property type="molecule type" value="Genomic_DNA"/>
</dbReference>
<sequence length="290" mass="32442">MVLAVAASKGWLLHHVDVNNAFLHGFLDEDIYMQPPEGYHVSEGLVCKLKRSLYGLKQASRQWNVEFTSKIEVFGFIHSQHDHCLFTKSSSSGLTILLVYVDDILIVGESEASLQEVKTYLNKLFTIKDLGVAKYYLGLELVHSIEGLAVTQSKYINDLIEDAGMSQAKSTTTPLPAGIKFTTEAEQVISNPESYRRLIGRFLYLGFTRPDISHAAQQLSQFMQHPCKQHWDAAHHLLRYLKGTPNVGLFFPAGSNLDLTAYCDADWASCLHTRRSLTGFCIFLGPSLIS</sequence>
<reference evidence="2" key="1">
    <citation type="submission" date="2020-06" db="EMBL/GenBank/DDBJ databases">
        <authorList>
            <person name="Li T."/>
            <person name="Hu X."/>
            <person name="Zhang T."/>
            <person name="Song X."/>
            <person name="Zhang H."/>
            <person name="Dai N."/>
            <person name="Sheng W."/>
            <person name="Hou X."/>
            <person name="Wei L."/>
        </authorList>
    </citation>
    <scope>NUCLEOTIDE SEQUENCE</scope>
    <source>
        <strain evidence="2">G02</strain>
        <tissue evidence="2">Leaf</tissue>
    </source>
</reference>
<dbReference type="SUPFAM" id="SSF56672">
    <property type="entry name" value="DNA/RNA polymerases"/>
    <property type="match status" value="1"/>
</dbReference>
<evidence type="ECO:0000313" key="2">
    <source>
        <dbReference type="EMBL" id="KAL0412866.1"/>
    </source>
</evidence>
<dbReference type="AlphaFoldDB" id="A0AAW2U656"/>
<comment type="caution">
    <text evidence="2">The sequence shown here is derived from an EMBL/GenBank/DDBJ whole genome shotgun (WGS) entry which is preliminary data.</text>
</comment>
<name>A0AAW2U656_SESRA</name>
<feature type="domain" description="Reverse transcriptase Ty1/copia-type" evidence="1">
    <location>
        <begin position="2"/>
        <end position="175"/>
    </location>
</feature>
<proteinExistence type="predicted"/>
<dbReference type="PANTHER" id="PTHR11439">
    <property type="entry name" value="GAG-POL-RELATED RETROTRANSPOSON"/>
    <property type="match status" value="1"/>
</dbReference>